<dbReference type="PANTHER" id="PTHR43156">
    <property type="entry name" value="STAGE II SPORULATION PROTEIN E-RELATED"/>
    <property type="match status" value="1"/>
</dbReference>
<evidence type="ECO:0000313" key="4">
    <source>
        <dbReference type="EMBL" id="SEG89159.1"/>
    </source>
</evidence>
<reference evidence="4 5" key="1">
    <citation type="submission" date="2016-10" db="EMBL/GenBank/DDBJ databases">
        <authorList>
            <person name="de Groot N.N."/>
        </authorList>
    </citation>
    <scope>NUCLEOTIDE SEQUENCE [LARGE SCALE GENOMIC DNA]</scope>
    <source>
        <strain evidence="4 5">CGMCC 4.2023</strain>
    </source>
</reference>
<feature type="domain" description="PAS" evidence="2">
    <location>
        <begin position="178"/>
        <end position="244"/>
    </location>
</feature>
<dbReference type="InterPro" id="IPR013655">
    <property type="entry name" value="PAS_fold_3"/>
</dbReference>
<dbReference type="Gene3D" id="3.30.450.20">
    <property type="entry name" value="PAS domain"/>
    <property type="match status" value="2"/>
</dbReference>
<dbReference type="Pfam" id="PF07228">
    <property type="entry name" value="SpoIIE"/>
    <property type="match status" value="1"/>
</dbReference>
<dbReference type="AlphaFoldDB" id="A0A1H6DVB2"/>
<dbReference type="SMART" id="SM00091">
    <property type="entry name" value="PAS"/>
    <property type="match status" value="2"/>
</dbReference>
<evidence type="ECO:0000259" key="2">
    <source>
        <dbReference type="SMART" id="SM00091"/>
    </source>
</evidence>
<dbReference type="Gene3D" id="3.60.40.10">
    <property type="entry name" value="PPM-type phosphatase domain"/>
    <property type="match status" value="1"/>
</dbReference>
<dbReference type="Pfam" id="PF08448">
    <property type="entry name" value="PAS_4"/>
    <property type="match status" value="1"/>
</dbReference>
<evidence type="ECO:0000259" key="3">
    <source>
        <dbReference type="SMART" id="SM00331"/>
    </source>
</evidence>
<dbReference type="InterPro" id="IPR013656">
    <property type="entry name" value="PAS_4"/>
</dbReference>
<accession>A0A1H6DVB2</accession>
<keyword evidence="5" id="KW-1185">Reference proteome</keyword>
<name>A0A1H6DVB2_9ACTN</name>
<feature type="domain" description="PAS" evidence="2">
    <location>
        <begin position="44"/>
        <end position="108"/>
    </location>
</feature>
<dbReference type="InterPro" id="IPR001932">
    <property type="entry name" value="PPM-type_phosphatase-like_dom"/>
</dbReference>
<dbReference type="Proteomes" id="UP000236754">
    <property type="component" value="Unassembled WGS sequence"/>
</dbReference>
<protein>
    <submittedName>
        <fullName evidence="4">PAS domain S-box-containing protein</fullName>
    </submittedName>
</protein>
<dbReference type="NCBIfam" id="TIGR00229">
    <property type="entry name" value="sensory_box"/>
    <property type="match status" value="1"/>
</dbReference>
<proteinExistence type="predicted"/>
<keyword evidence="1" id="KW-0378">Hydrolase</keyword>
<gene>
    <name evidence="4" type="ORF">SAMN05216223_12018</name>
</gene>
<organism evidence="4 5">
    <name type="scientific">Actinacidiphila yanglinensis</name>
    <dbReference type="NCBI Taxonomy" id="310779"/>
    <lineage>
        <taxon>Bacteria</taxon>
        <taxon>Bacillati</taxon>
        <taxon>Actinomycetota</taxon>
        <taxon>Actinomycetes</taxon>
        <taxon>Kitasatosporales</taxon>
        <taxon>Streptomycetaceae</taxon>
        <taxon>Actinacidiphila</taxon>
    </lineage>
</organism>
<feature type="domain" description="PPM-type phosphatase" evidence="3">
    <location>
        <begin position="490"/>
        <end position="711"/>
    </location>
</feature>
<dbReference type="PANTHER" id="PTHR43156:SF2">
    <property type="entry name" value="STAGE II SPORULATION PROTEIN E"/>
    <property type="match status" value="1"/>
</dbReference>
<evidence type="ECO:0000313" key="5">
    <source>
        <dbReference type="Proteomes" id="UP000236754"/>
    </source>
</evidence>
<dbReference type="SUPFAM" id="SSF55785">
    <property type="entry name" value="PYP-like sensor domain (PAS domain)"/>
    <property type="match status" value="2"/>
</dbReference>
<dbReference type="GO" id="GO:0016791">
    <property type="term" value="F:phosphatase activity"/>
    <property type="evidence" value="ECO:0007669"/>
    <property type="project" value="TreeGrafter"/>
</dbReference>
<dbReference type="SMART" id="SM00331">
    <property type="entry name" value="PP2C_SIG"/>
    <property type="match status" value="1"/>
</dbReference>
<dbReference type="EMBL" id="FNVU01000020">
    <property type="protein sequence ID" value="SEG89159.1"/>
    <property type="molecule type" value="Genomic_DNA"/>
</dbReference>
<sequence>MGKRSPERPTGHLCENRLLRRAWRAGARDDRRMTRTGSDVGVPELEPEVFDRAIVAVALTAGADHRVVYINDAFRALFGPRELGERAVDVFTEPRAARFVKMLDQVYADRTARQVNEPRTTDGTAPGAPGRRHFIYSCSPVVSRFGPGVLAVAVDTTSQVEAVEAAQLLSEQRHKALQRYEALMSAVTQIVWLMKPNGDITELVGGFEKFTGSPWRPVIDDEWLTAVHPHDRTRLVRTWEDAAQGVPSLFVCTFRLRSASGEYRHVQSRAVPVERGGVLVEWIGATADIEDQWRNRLRERLLARVATITAANDVPDAFAAVAAAVVPDLTDACAVFMLPAPGVDESPTTAVRVASTARAGLPDLPPLTNLPYSVGPIAEQVIESRRPKLLVFPSGEPPDGALSEMSRTWLRAARATSLTMVPIVIDSAVVAFACAAGCADSPPPGTADLALLVEILHEVREPLRQAVELQRTRHTALTLQRALLSATPRVPGAELAANYQPASTTAEIGGDWYDALLLPDGTVTLTIGDIAGHDLDAATSMSQLRSMLRVIAYDRPDPDSPAECLARLDRVVEGLDIAPLVTVVHANLVPRPGGRWRVAWSNAGHPPPLLLPAGGGPRYLEGAGPDLPLCVAPTMSRTTCHHELENGDTLLLYTDGLIEVPGTDLGEGMAMLAAIAERARRERLSLAEMCARLLTDVGNRRDDAAVIGFRPIAQGAGRIPAHGDPVLG</sequence>
<dbReference type="InterPro" id="IPR052016">
    <property type="entry name" value="Bact_Sigma-Reg"/>
</dbReference>
<dbReference type="Pfam" id="PF08447">
    <property type="entry name" value="PAS_3"/>
    <property type="match status" value="1"/>
</dbReference>
<dbReference type="CDD" id="cd00130">
    <property type="entry name" value="PAS"/>
    <property type="match status" value="1"/>
</dbReference>
<dbReference type="InterPro" id="IPR000014">
    <property type="entry name" value="PAS"/>
</dbReference>
<dbReference type="InterPro" id="IPR035965">
    <property type="entry name" value="PAS-like_dom_sf"/>
</dbReference>
<evidence type="ECO:0000256" key="1">
    <source>
        <dbReference type="ARBA" id="ARBA00022801"/>
    </source>
</evidence>
<dbReference type="InterPro" id="IPR036457">
    <property type="entry name" value="PPM-type-like_dom_sf"/>
</dbReference>